<accession>A0A1E4T3I4</accession>
<feature type="compositionally biased region" description="Low complexity" evidence="1">
    <location>
        <begin position="319"/>
        <end position="331"/>
    </location>
</feature>
<name>A0A1E4T3I4_9ASCO</name>
<gene>
    <name evidence="2" type="ORF">CANARDRAFT_27476</name>
</gene>
<proteinExistence type="predicted"/>
<evidence type="ECO:0000313" key="3">
    <source>
        <dbReference type="Proteomes" id="UP000094801"/>
    </source>
</evidence>
<protein>
    <submittedName>
        <fullName evidence="2">Uncharacterized protein</fullName>
    </submittedName>
</protein>
<dbReference type="AlphaFoldDB" id="A0A1E4T3I4"/>
<keyword evidence="3" id="KW-1185">Reference proteome</keyword>
<dbReference type="EMBL" id="KV453850">
    <property type="protein sequence ID" value="ODV86228.1"/>
    <property type="molecule type" value="Genomic_DNA"/>
</dbReference>
<organism evidence="2 3">
    <name type="scientific">[Candida] arabinofermentans NRRL YB-2248</name>
    <dbReference type="NCBI Taxonomy" id="983967"/>
    <lineage>
        <taxon>Eukaryota</taxon>
        <taxon>Fungi</taxon>
        <taxon>Dikarya</taxon>
        <taxon>Ascomycota</taxon>
        <taxon>Saccharomycotina</taxon>
        <taxon>Pichiomycetes</taxon>
        <taxon>Pichiales</taxon>
        <taxon>Pichiaceae</taxon>
        <taxon>Ogataea</taxon>
        <taxon>Ogataea/Candida clade</taxon>
    </lineage>
</organism>
<evidence type="ECO:0000256" key="1">
    <source>
        <dbReference type="SAM" id="MobiDB-lite"/>
    </source>
</evidence>
<reference evidence="3" key="1">
    <citation type="submission" date="2016-04" db="EMBL/GenBank/DDBJ databases">
        <title>Comparative genomics of biotechnologically important yeasts.</title>
        <authorList>
            <consortium name="DOE Joint Genome Institute"/>
            <person name="Riley R."/>
            <person name="Haridas S."/>
            <person name="Wolfe K.H."/>
            <person name="Lopes M.R."/>
            <person name="Hittinger C.T."/>
            <person name="Goker M."/>
            <person name="Salamov A."/>
            <person name="Wisecaver J."/>
            <person name="Long T.M."/>
            <person name="Aerts A.L."/>
            <person name="Barry K."/>
            <person name="Choi C."/>
            <person name="Clum A."/>
            <person name="Coughlan A.Y."/>
            <person name="Deshpande S."/>
            <person name="Douglass A.P."/>
            <person name="Hanson S.J."/>
            <person name="Klenk H.-P."/>
            <person name="Labutti K."/>
            <person name="Lapidus A."/>
            <person name="Lindquist E."/>
            <person name="Lipzen A."/>
            <person name="Meier-Kolthoff J.P."/>
            <person name="Ohm R.A."/>
            <person name="Otillar R.P."/>
            <person name="Pangilinan J."/>
            <person name="Peng Y."/>
            <person name="Rokas A."/>
            <person name="Rosa C.A."/>
            <person name="Scheuner C."/>
            <person name="Sibirny A.A."/>
            <person name="Slot J.C."/>
            <person name="Stielow J.B."/>
            <person name="Sun H."/>
            <person name="Kurtzman C.P."/>
            <person name="Blackwell M."/>
            <person name="Grigoriev I.V."/>
            <person name="Jeffries T.W."/>
        </authorList>
    </citation>
    <scope>NUCLEOTIDE SEQUENCE [LARGE SCALE GENOMIC DNA]</scope>
    <source>
        <strain evidence="3">NRRL YB-2248</strain>
    </source>
</reference>
<evidence type="ECO:0000313" key="2">
    <source>
        <dbReference type="EMBL" id="ODV86228.1"/>
    </source>
</evidence>
<feature type="region of interest" description="Disordered" evidence="1">
    <location>
        <begin position="559"/>
        <end position="581"/>
    </location>
</feature>
<sequence>MSTVDCSLTFIKRTPISTSQSSNSGYLIRNSGLLWNKMKIKAGGSTSYTDGGLNGFGSNNKSKSGSGGNGLAHSVADLSELSSKNKVLKDTGPNGEIFLGFSDAIEVWDWFPAKSERESPSLGESDGNLYLVGSSTFEDYCILKIFPILSDRIHSKYKVLCLVKGTDKDVEFMMLDLNSQTFTILDMPFVQGAKYSAKANDSDRFYIIANNSTGELSVFNKDNNEKIDLQFISKVVNGKSVFDLKGNWLVYNASSSKDPLLNKYLNNLPITPVQLSGQSTLIDKIWKGLSKTAIDSMFILSEISQSKIKKMFAKKQTGNPSEQSPNQQPSSADTSQSKSDDEDEMMKPQNFREIIGKLLNTLNVNSHYLLAFDLSLQQPMFCFSPPEGCSYISLSPYDLLLSTVTTRGDDLYLWDYTLWDKNVVLVDKFKRGKTSSVVDGVVWGEANQSVLMLSKLNGSIHSFSNDSLLDYTESDTFSGTTSTKRGKDVDPNFNWCLSNLGFKKISIINAAGSNDGELITFDDKSNLFMIDTVTGSINWKLELPISASTTLDYAEPDAVEGADDDEADSNEESYESEEETDDVGDRLIEGTNILSQVDIEICRPYPSLYNNRRIHFSKFVDQDIDLGTFGDLPMEYKDVKFGRINGDVKFKNASGDDIPIDLGDLDGEGMVDLVDAMSEMCN</sequence>
<dbReference type="Proteomes" id="UP000094801">
    <property type="component" value="Unassembled WGS sequence"/>
</dbReference>
<dbReference type="STRING" id="983967.A0A1E4T3I4"/>
<dbReference type="OrthoDB" id="4089169at2759"/>
<feature type="region of interest" description="Disordered" evidence="1">
    <location>
        <begin position="311"/>
        <end position="345"/>
    </location>
</feature>
<dbReference type="SUPFAM" id="SSF69322">
    <property type="entry name" value="Tricorn protease domain 2"/>
    <property type="match status" value="1"/>
</dbReference>